<sequence length="60" mass="7071">MEPHQVEVGTSQMDLRTETEYYIKVSDGNEWFVNRDKSYDLNDALKKRDEMLDGISGRRC</sequence>
<dbReference type="AlphaFoldDB" id="A0A0F9MJT9"/>
<name>A0A0F9MJT9_9ZZZZ</name>
<gene>
    <name evidence="1" type="ORF">LCGC14_1081600</name>
</gene>
<protein>
    <submittedName>
        <fullName evidence="1">Uncharacterized protein</fullName>
    </submittedName>
</protein>
<proteinExistence type="predicted"/>
<accession>A0A0F9MJT9</accession>
<evidence type="ECO:0000313" key="1">
    <source>
        <dbReference type="EMBL" id="KKN06014.1"/>
    </source>
</evidence>
<organism evidence="1">
    <name type="scientific">marine sediment metagenome</name>
    <dbReference type="NCBI Taxonomy" id="412755"/>
    <lineage>
        <taxon>unclassified sequences</taxon>
        <taxon>metagenomes</taxon>
        <taxon>ecological metagenomes</taxon>
    </lineage>
</organism>
<reference evidence="1" key="1">
    <citation type="journal article" date="2015" name="Nature">
        <title>Complex archaea that bridge the gap between prokaryotes and eukaryotes.</title>
        <authorList>
            <person name="Spang A."/>
            <person name="Saw J.H."/>
            <person name="Jorgensen S.L."/>
            <person name="Zaremba-Niedzwiedzka K."/>
            <person name="Martijn J."/>
            <person name="Lind A.E."/>
            <person name="van Eijk R."/>
            <person name="Schleper C."/>
            <person name="Guy L."/>
            <person name="Ettema T.J."/>
        </authorList>
    </citation>
    <scope>NUCLEOTIDE SEQUENCE</scope>
</reference>
<dbReference type="EMBL" id="LAZR01004736">
    <property type="protein sequence ID" value="KKN06014.1"/>
    <property type="molecule type" value="Genomic_DNA"/>
</dbReference>
<comment type="caution">
    <text evidence="1">The sequence shown here is derived from an EMBL/GenBank/DDBJ whole genome shotgun (WGS) entry which is preliminary data.</text>
</comment>